<gene>
    <name evidence="3" type="ORF">V4F39_26280</name>
</gene>
<accession>A0AAW9QPY0</accession>
<dbReference type="InterPro" id="IPR000868">
    <property type="entry name" value="Isochorismatase-like_dom"/>
</dbReference>
<dbReference type="EMBL" id="JAZIBG010000056">
    <property type="protein sequence ID" value="MEF7617447.1"/>
    <property type="molecule type" value="Genomic_DNA"/>
</dbReference>
<evidence type="ECO:0000313" key="4">
    <source>
        <dbReference type="Proteomes" id="UP001336250"/>
    </source>
</evidence>
<dbReference type="PRINTS" id="PR01398">
    <property type="entry name" value="ISCHRISMTASE"/>
</dbReference>
<dbReference type="SUPFAM" id="SSF52499">
    <property type="entry name" value="Isochorismatase-like hydrolases"/>
    <property type="match status" value="1"/>
</dbReference>
<comment type="caution">
    <text evidence="3">The sequence shown here is derived from an EMBL/GenBank/DDBJ whole genome shotgun (WGS) entry which is preliminary data.</text>
</comment>
<sequence length="184" mass="19976">MNNAARSVLVIIDMISTWDFPDAEKLLPAAVAVAPRLARLKARCRAAGVPVIYANDNLGRWRSDFRQLVMQSLGGGGAGAAVTEQLAPHPDDYFLLKPKHSAFFATPLELLLQELQAARLIVTGVASDQCVLATVADARMRDRQAVVPSDCVGSQTPARARAALQHFRQVLKIPTTPSARLRLR</sequence>
<evidence type="ECO:0000256" key="1">
    <source>
        <dbReference type="ARBA" id="ARBA00022801"/>
    </source>
</evidence>
<dbReference type="InterPro" id="IPR016291">
    <property type="entry name" value="Isochorismatase"/>
</dbReference>
<dbReference type="EC" id="3.-.-.-" evidence="3"/>
<dbReference type="PANTHER" id="PTHR43540">
    <property type="entry name" value="PEROXYUREIDOACRYLATE/UREIDOACRYLATE AMIDOHYDROLASE-RELATED"/>
    <property type="match status" value="1"/>
</dbReference>
<dbReference type="InterPro" id="IPR036380">
    <property type="entry name" value="Isochorismatase-like_sf"/>
</dbReference>
<dbReference type="PANTHER" id="PTHR43540:SF6">
    <property type="entry name" value="ISOCHORISMATASE-LIKE DOMAIN-CONTAINING PROTEIN"/>
    <property type="match status" value="1"/>
</dbReference>
<dbReference type="Proteomes" id="UP001336250">
    <property type="component" value="Unassembled WGS sequence"/>
</dbReference>
<keyword evidence="4" id="KW-1185">Reference proteome</keyword>
<dbReference type="InterPro" id="IPR050272">
    <property type="entry name" value="Isochorismatase-like_hydrls"/>
</dbReference>
<dbReference type="AlphaFoldDB" id="A0AAW9QPY0"/>
<proteinExistence type="predicted"/>
<name>A0AAW9QPY0_9BURK</name>
<reference evidence="3 4" key="1">
    <citation type="submission" date="2024-02" db="EMBL/GenBank/DDBJ databases">
        <title>Genome sequence of Aquincola sp. MAHUQ-54.</title>
        <authorList>
            <person name="Huq M.A."/>
        </authorList>
    </citation>
    <scope>NUCLEOTIDE SEQUENCE [LARGE SCALE GENOMIC DNA]</scope>
    <source>
        <strain evidence="3 4">MAHUQ-54</strain>
    </source>
</reference>
<keyword evidence="1 3" id="KW-0378">Hydrolase</keyword>
<dbReference type="Gene3D" id="3.40.50.850">
    <property type="entry name" value="Isochorismatase-like"/>
    <property type="match status" value="1"/>
</dbReference>
<dbReference type="Pfam" id="PF00857">
    <property type="entry name" value="Isochorismatase"/>
    <property type="match status" value="1"/>
</dbReference>
<protein>
    <submittedName>
        <fullName evidence="3">Isochorismatase family cysteine hydrolase</fullName>
        <ecNumber evidence="3">3.-.-.-</ecNumber>
    </submittedName>
</protein>
<organism evidence="3 4">
    <name type="scientific">Aquincola agrisoli</name>
    <dbReference type="NCBI Taxonomy" id="3119538"/>
    <lineage>
        <taxon>Bacteria</taxon>
        <taxon>Pseudomonadati</taxon>
        <taxon>Pseudomonadota</taxon>
        <taxon>Betaproteobacteria</taxon>
        <taxon>Burkholderiales</taxon>
        <taxon>Sphaerotilaceae</taxon>
        <taxon>Aquincola</taxon>
    </lineage>
</organism>
<evidence type="ECO:0000259" key="2">
    <source>
        <dbReference type="Pfam" id="PF00857"/>
    </source>
</evidence>
<evidence type="ECO:0000313" key="3">
    <source>
        <dbReference type="EMBL" id="MEF7617447.1"/>
    </source>
</evidence>
<feature type="domain" description="Isochorismatase-like" evidence="2">
    <location>
        <begin position="7"/>
        <end position="175"/>
    </location>
</feature>
<dbReference type="CDD" id="cd00431">
    <property type="entry name" value="cysteine_hydrolases"/>
    <property type="match status" value="1"/>
</dbReference>
<dbReference type="RefSeq" id="WP_332293208.1">
    <property type="nucleotide sequence ID" value="NZ_JAZIBG010000056.1"/>
</dbReference>
<dbReference type="GO" id="GO:0008908">
    <property type="term" value="F:isochorismatase activity"/>
    <property type="evidence" value="ECO:0007669"/>
    <property type="project" value="InterPro"/>
</dbReference>